<feature type="compositionally biased region" description="Basic and acidic residues" evidence="1">
    <location>
        <begin position="72"/>
        <end position="90"/>
    </location>
</feature>
<evidence type="ECO:0000313" key="4">
    <source>
        <dbReference type="Proteomes" id="UP000244173"/>
    </source>
</evidence>
<dbReference type="RefSeq" id="WP_107889364.1">
    <property type="nucleotide sequence ID" value="NZ_CP028519.1"/>
</dbReference>
<feature type="region of interest" description="Disordered" evidence="1">
    <location>
        <begin position="22"/>
        <end position="90"/>
    </location>
</feature>
<evidence type="ECO:0000256" key="2">
    <source>
        <dbReference type="SAM" id="SignalP"/>
    </source>
</evidence>
<dbReference type="EMBL" id="CP028519">
    <property type="protein sequence ID" value="AVY94356.1"/>
    <property type="molecule type" value="Genomic_DNA"/>
</dbReference>
<organism evidence="3 4">
    <name type="scientific">Microvirgula aerodenitrificans</name>
    <dbReference type="NCBI Taxonomy" id="57480"/>
    <lineage>
        <taxon>Bacteria</taxon>
        <taxon>Pseudomonadati</taxon>
        <taxon>Pseudomonadota</taxon>
        <taxon>Betaproteobacteria</taxon>
        <taxon>Neisseriales</taxon>
        <taxon>Aquaspirillaceae</taxon>
        <taxon>Microvirgula</taxon>
    </lineage>
</organism>
<keyword evidence="4" id="KW-1185">Reference proteome</keyword>
<feature type="chain" id="PRO_5015709102" evidence="2">
    <location>
        <begin position="21"/>
        <end position="90"/>
    </location>
</feature>
<gene>
    <name evidence="3" type="ORF">DAI18_10115</name>
</gene>
<dbReference type="AlphaFoldDB" id="A0A2S0PAH4"/>
<evidence type="ECO:0000256" key="1">
    <source>
        <dbReference type="SAM" id="MobiDB-lite"/>
    </source>
</evidence>
<dbReference type="STRING" id="1122240.GCA_000620105_00060"/>
<keyword evidence="2" id="KW-0732">Signal</keyword>
<reference evidence="3 4" key="1">
    <citation type="submission" date="2018-04" db="EMBL/GenBank/DDBJ databases">
        <title>Denitrifier Microvirgula.</title>
        <authorList>
            <person name="Anderson E."/>
            <person name="Jang J."/>
            <person name="Ishii S."/>
        </authorList>
    </citation>
    <scope>NUCLEOTIDE SEQUENCE [LARGE SCALE GENOMIC DNA]</scope>
    <source>
        <strain evidence="3 4">BE2.4</strain>
    </source>
</reference>
<sequence length="90" mass="9655">MTLRPALPLLAALLALPVTAAPVPVDGTTPYPTPPDIRLSRPVPTAPYAPPSRFGTIAPIPPASDRQPAPVRDIDMDIRPAPRRLPDRPR</sequence>
<proteinExistence type="predicted"/>
<dbReference type="Proteomes" id="UP000244173">
    <property type="component" value="Chromosome"/>
</dbReference>
<evidence type="ECO:0000313" key="3">
    <source>
        <dbReference type="EMBL" id="AVY94356.1"/>
    </source>
</evidence>
<name>A0A2S0PAH4_9NEIS</name>
<accession>A0A2S0PAH4</accession>
<dbReference type="KEGG" id="maer:DAI18_10115"/>
<feature type="signal peptide" evidence="2">
    <location>
        <begin position="1"/>
        <end position="20"/>
    </location>
</feature>
<protein>
    <submittedName>
        <fullName evidence="3">Uncharacterized protein</fullName>
    </submittedName>
</protein>